<gene>
    <name evidence="1" type="ORF">M9Y10_042679</name>
</gene>
<evidence type="ECO:0000313" key="2">
    <source>
        <dbReference type="Proteomes" id="UP001470230"/>
    </source>
</evidence>
<proteinExistence type="predicted"/>
<evidence type="ECO:0000313" key="1">
    <source>
        <dbReference type="EMBL" id="KAK8883585.1"/>
    </source>
</evidence>
<comment type="caution">
    <text evidence="1">The sequence shown here is derived from an EMBL/GenBank/DDBJ whole genome shotgun (WGS) entry which is preliminary data.</text>
</comment>
<name>A0ABR2JXK6_9EUKA</name>
<dbReference type="EMBL" id="JAPFFF010000008">
    <property type="protein sequence ID" value="KAK8883585.1"/>
    <property type="molecule type" value="Genomic_DNA"/>
</dbReference>
<organism evidence="1 2">
    <name type="scientific">Tritrichomonas musculus</name>
    <dbReference type="NCBI Taxonomy" id="1915356"/>
    <lineage>
        <taxon>Eukaryota</taxon>
        <taxon>Metamonada</taxon>
        <taxon>Parabasalia</taxon>
        <taxon>Tritrichomonadida</taxon>
        <taxon>Tritrichomonadidae</taxon>
        <taxon>Tritrichomonas</taxon>
    </lineage>
</organism>
<accession>A0ABR2JXK6</accession>
<dbReference type="Proteomes" id="UP001470230">
    <property type="component" value="Unassembled WGS sequence"/>
</dbReference>
<protein>
    <recommendedName>
        <fullName evidence="3">Leucine Rich Repeat family protein</fullName>
    </recommendedName>
</protein>
<reference evidence="1 2" key="1">
    <citation type="submission" date="2024-04" db="EMBL/GenBank/DDBJ databases">
        <title>Tritrichomonas musculus Genome.</title>
        <authorList>
            <person name="Alves-Ferreira E."/>
            <person name="Grigg M."/>
            <person name="Lorenzi H."/>
            <person name="Galac M."/>
        </authorList>
    </citation>
    <scope>NUCLEOTIDE SEQUENCE [LARGE SCALE GENOMIC DNA]</scope>
    <source>
        <strain evidence="1 2">EAF2021</strain>
    </source>
</reference>
<keyword evidence="2" id="KW-1185">Reference proteome</keyword>
<dbReference type="SUPFAM" id="SSF52047">
    <property type="entry name" value="RNI-like"/>
    <property type="match status" value="1"/>
</dbReference>
<sequence length="174" mass="19961">MLNIWELDEPIATNIQELAELSDHLNYLYNKKVTLCGFTVDYSLYEHLHKITSEGHPEMLCFSKCKISNDSFDLFVDLECLNTKLSINNCDLTPKLGIMILESFDAYLPVDMDLSNNKLGIGDCIRFIEHIKKDVRTSLAGFSSINISNNGFSQDIIDDLRNFAKEHKHYHIII</sequence>
<evidence type="ECO:0008006" key="3">
    <source>
        <dbReference type="Google" id="ProtNLM"/>
    </source>
</evidence>